<evidence type="ECO:0000313" key="1">
    <source>
        <dbReference type="EMBL" id="KAJ8118579.1"/>
    </source>
</evidence>
<comment type="caution">
    <text evidence="1">The sequence shown here is derived from an EMBL/GenBank/DDBJ whole genome shotgun (WGS) entry which is preliminary data.</text>
</comment>
<dbReference type="EMBL" id="JAPHNI010000015">
    <property type="protein sequence ID" value="KAJ8118579.1"/>
    <property type="molecule type" value="Genomic_DNA"/>
</dbReference>
<sequence>MRLLILILLCVFGTLISDVFGFESDRRALGVADIPPCGLSCLLQTVPAAGCTLLDTECQCKSEALTYSTAACILANCTMADSLGTAKVQAELCHLPHESKTGIIFASLTVVYATLCLFVALRFASRLLTKHVRSDDWCILAALLFATVTYTSAYEMTRYNFGKHLWDLEPGQLQMALKYFKVSLIAFYLQVFHDRRFRIVCWVVLGYIILSSVIMQFLTIFACNPVHSFWDRDTKGACLDVGAIGFANSANAILQDLIILVMPMPSLYKLQMKRWRKIAVGFMFAVGAFGCITTIVRLRSLAGFKISLDPTWDYSTVTIWTGAELAAGAVCASLPAVRQLLVRILPTQFHTYLTNRSRNRSTQGKRRGHNPEAKVPKKEHPAHWVPESEGSYGVSISTTSWSKSAACTIPDIERGHNPAEQTKASIWNPLRTLFPQHSRRSLNASFWSSVDRRGSFSEPTRRPNITGFQAMALRTEGAETTGKASVDEQIELLRVPVRSYQSSGRNSNYDGITALPNIAVSAEERIPAKRFWKLSAWSAVGGKDAGADFEANKGVEELSAAGAKNRACLSSYLAWTDGLISSTCC</sequence>
<keyword evidence="2" id="KW-1185">Reference proteome</keyword>
<proteinExistence type="predicted"/>
<name>A0ACC2ITN0_9PLEO</name>
<evidence type="ECO:0000313" key="2">
    <source>
        <dbReference type="Proteomes" id="UP001153331"/>
    </source>
</evidence>
<protein>
    <submittedName>
        <fullName evidence="1">Uncharacterized protein</fullName>
    </submittedName>
</protein>
<organism evidence="1 2">
    <name type="scientific">Boeremia exigua</name>
    <dbReference type="NCBI Taxonomy" id="749465"/>
    <lineage>
        <taxon>Eukaryota</taxon>
        <taxon>Fungi</taxon>
        <taxon>Dikarya</taxon>
        <taxon>Ascomycota</taxon>
        <taxon>Pezizomycotina</taxon>
        <taxon>Dothideomycetes</taxon>
        <taxon>Pleosporomycetidae</taxon>
        <taxon>Pleosporales</taxon>
        <taxon>Pleosporineae</taxon>
        <taxon>Didymellaceae</taxon>
        <taxon>Boeremia</taxon>
    </lineage>
</organism>
<accession>A0ACC2ITN0</accession>
<gene>
    <name evidence="1" type="ORF">OPT61_g453</name>
</gene>
<reference evidence="1" key="1">
    <citation type="submission" date="2022-11" db="EMBL/GenBank/DDBJ databases">
        <title>Genome Sequence of Boeremia exigua.</title>
        <authorList>
            <person name="Buettner E."/>
        </authorList>
    </citation>
    <scope>NUCLEOTIDE SEQUENCE</scope>
    <source>
        <strain evidence="1">CU02</strain>
    </source>
</reference>
<dbReference type="Proteomes" id="UP001153331">
    <property type="component" value="Unassembled WGS sequence"/>
</dbReference>